<feature type="region of interest" description="Disordered" evidence="1">
    <location>
        <begin position="1"/>
        <end position="45"/>
    </location>
</feature>
<feature type="region of interest" description="Disordered" evidence="1">
    <location>
        <begin position="315"/>
        <end position="570"/>
    </location>
</feature>
<feature type="compositionally biased region" description="Low complexity" evidence="1">
    <location>
        <begin position="519"/>
        <end position="529"/>
    </location>
</feature>
<dbReference type="KEGG" id="uma:UMAG_00603"/>
<dbReference type="OrthoDB" id="2409325at2759"/>
<name>A0A0D1ED87_MYCMD</name>
<reference evidence="2 3" key="1">
    <citation type="journal article" date="2006" name="Nature">
        <title>Insights from the genome of the biotrophic fungal plant pathogen Ustilago maydis.</title>
        <authorList>
            <person name="Kamper J."/>
            <person name="Kahmann R."/>
            <person name="Bolker M."/>
            <person name="Ma L.J."/>
            <person name="Brefort T."/>
            <person name="Saville B.J."/>
            <person name="Banuett F."/>
            <person name="Kronstad J.W."/>
            <person name="Gold S.E."/>
            <person name="Muller O."/>
            <person name="Perlin M.H."/>
            <person name="Wosten H.A."/>
            <person name="de Vries R."/>
            <person name="Ruiz-Herrera J."/>
            <person name="Reynaga-Pena C.G."/>
            <person name="Snetselaar K."/>
            <person name="McCann M."/>
            <person name="Perez-Martin J."/>
            <person name="Feldbrugge M."/>
            <person name="Basse C.W."/>
            <person name="Steinberg G."/>
            <person name="Ibeas J.I."/>
            <person name="Holloman W."/>
            <person name="Guzman P."/>
            <person name="Farman M."/>
            <person name="Stajich J.E."/>
            <person name="Sentandreu R."/>
            <person name="Gonzalez-Prieto J.M."/>
            <person name="Kennell J.C."/>
            <person name="Molina L."/>
            <person name="Schirawski J."/>
            <person name="Mendoza-Mendoza A."/>
            <person name="Greilinger D."/>
            <person name="Munch K."/>
            <person name="Rossel N."/>
            <person name="Scherer M."/>
            <person name="Vranes M."/>
            <person name="Ladendorf O."/>
            <person name="Vincon V."/>
            <person name="Fuchs U."/>
            <person name="Sandrock B."/>
            <person name="Meng S."/>
            <person name="Ho E.C."/>
            <person name="Cahill M.J."/>
            <person name="Boyce K.J."/>
            <person name="Klose J."/>
            <person name="Klosterman S.J."/>
            <person name="Deelstra H.J."/>
            <person name="Ortiz-Castellanos L."/>
            <person name="Li W."/>
            <person name="Sanchez-Alonso P."/>
            <person name="Schreier P.H."/>
            <person name="Hauser-Hahn I."/>
            <person name="Vaupel M."/>
            <person name="Koopmann E."/>
            <person name="Friedrich G."/>
            <person name="Voss H."/>
            <person name="Schluter T."/>
            <person name="Margolis J."/>
            <person name="Platt D."/>
            <person name="Swimmer C."/>
            <person name="Gnirke A."/>
            <person name="Chen F."/>
            <person name="Vysotskaia V."/>
            <person name="Mannhaupt G."/>
            <person name="Guldener U."/>
            <person name="Munsterkotter M."/>
            <person name="Haase D."/>
            <person name="Oesterheld M."/>
            <person name="Mewes H.W."/>
            <person name="Mauceli E.W."/>
            <person name="DeCaprio D."/>
            <person name="Wade C.M."/>
            <person name="Butler J."/>
            <person name="Young S."/>
            <person name="Jaffe D.B."/>
            <person name="Calvo S."/>
            <person name="Nusbaum C."/>
            <person name="Galagan J."/>
            <person name="Birren B.W."/>
        </authorList>
    </citation>
    <scope>NUCLEOTIDE SEQUENCE [LARGE SCALE GENOMIC DNA]</scope>
    <source>
        <strain evidence="3">DSM 14603 / FGSC 9021 / UM521</strain>
    </source>
</reference>
<keyword evidence="3" id="KW-1185">Reference proteome</keyword>
<sequence>MAARTVPGAAEKPARRAVPGAPPLPPAKPGKKSKGGAAKNGDAVKVPNPTAAAFLEKAPETPNQVANALKVTAQDLAEQAEAQAAVAAVQTIEASTQSISAPTPAQKVISNRIAELSSKSKNATITIAIDELKSLLNKVQQVESDSESISVSVSAPSASSTSAESDSKAHLVLLLQFLHLFNLFHPNPAGPSTFAPSRTMPRALEMSTGQQVAALAKVYDQLANGPLEGGGGDAFQILDNIKNGSDDQVFADVSFSTIRSMILNLTAPPAAASSESQPEPSGLDSAPKNFVFLDKPSPSAAPVSFIQASEILDRSAAEPKGDQPSNVSATGATETINGKQGGGGTVSSKKNVTSSRADETSASAVQQPIQTAVKSVAEPKLNWATLAEEDDDDLGEAPVFEPLPSSTASALVTPAPGTPTTLGRQSFAASAASAAVKPTVPASSANAAEGSQSPKSKKGKQNSGSKGNPGARNGNGNGNGNTSAANAKIAAAAPKAPKGPKVDQDGFILQESKKTKYLQQKQQQQQQRASGGGRGSKGGANAGRGARFNAGGANRATKSAEATTPIAEVQ</sequence>
<evidence type="ECO:0000256" key="1">
    <source>
        <dbReference type="SAM" id="MobiDB-lite"/>
    </source>
</evidence>
<accession>A0A0D1ED87</accession>
<dbReference type="AlphaFoldDB" id="A0A0D1ED87"/>
<feature type="compositionally biased region" description="Low complexity" evidence="1">
    <location>
        <begin position="461"/>
        <end position="472"/>
    </location>
</feature>
<evidence type="ECO:0000313" key="2">
    <source>
        <dbReference type="EMBL" id="KIS72185.1"/>
    </source>
</evidence>
<dbReference type="Proteomes" id="UP000000561">
    <property type="component" value="Chromosome 1"/>
</dbReference>
<dbReference type="EMBL" id="CM003140">
    <property type="protein sequence ID" value="KIS72185.1"/>
    <property type="molecule type" value="Genomic_DNA"/>
</dbReference>
<feature type="compositionally biased region" description="Gly residues" evidence="1">
    <location>
        <begin position="530"/>
        <end position="542"/>
    </location>
</feature>
<feature type="compositionally biased region" description="Low complexity" evidence="1">
    <location>
        <begin position="543"/>
        <end position="556"/>
    </location>
</feature>
<dbReference type="GeneID" id="23561859"/>
<evidence type="ECO:0000313" key="3">
    <source>
        <dbReference type="Proteomes" id="UP000000561"/>
    </source>
</evidence>
<feature type="compositionally biased region" description="Low complexity" evidence="1">
    <location>
        <begin position="426"/>
        <end position="454"/>
    </location>
</feature>
<proteinExistence type="predicted"/>
<feature type="region of interest" description="Disordered" evidence="1">
    <location>
        <begin position="269"/>
        <end position="290"/>
    </location>
</feature>
<dbReference type="InParanoid" id="A0A0D1ED87"/>
<feature type="compositionally biased region" description="Polar residues" evidence="1">
    <location>
        <begin position="323"/>
        <end position="338"/>
    </location>
</feature>
<dbReference type="RefSeq" id="XP_011386426.1">
    <property type="nucleotide sequence ID" value="XM_011388124.1"/>
</dbReference>
<dbReference type="STRING" id="237631.A0A0D1ED87"/>
<feature type="compositionally biased region" description="Low complexity" evidence="1">
    <location>
        <begin position="269"/>
        <end position="281"/>
    </location>
</feature>
<organism evidence="2 3">
    <name type="scientific">Mycosarcoma maydis</name>
    <name type="common">Corn smut fungus</name>
    <name type="synonym">Ustilago maydis</name>
    <dbReference type="NCBI Taxonomy" id="5270"/>
    <lineage>
        <taxon>Eukaryota</taxon>
        <taxon>Fungi</taxon>
        <taxon>Dikarya</taxon>
        <taxon>Basidiomycota</taxon>
        <taxon>Ustilaginomycotina</taxon>
        <taxon>Ustilaginomycetes</taxon>
        <taxon>Ustilaginales</taxon>
        <taxon>Ustilaginaceae</taxon>
        <taxon>Mycosarcoma</taxon>
    </lineage>
</organism>
<dbReference type="OMA" id="AEPKLNW"/>
<dbReference type="eggNOG" id="ENOG502S59W">
    <property type="taxonomic scope" value="Eukaryota"/>
</dbReference>
<protein>
    <submittedName>
        <fullName evidence="2">Uncharacterized protein</fullName>
    </submittedName>
</protein>
<dbReference type="VEuPathDB" id="FungiDB:UMAG_00603"/>
<gene>
    <name evidence="2" type="ORF">UMAG_00603</name>
</gene>
<feature type="compositionally biased region" description="Low complexity" evidence="1">
    <location>
        <begin position="480"/>
        <end position="496"/>
    </location>
</feature>
<feature type="compositionally biased region" description="Polar residues" evidence="1">
    <location>
        <begin position="346"/>
        <end position="373"/>
    </location>
</feature>